<dbReference type="GO" id="GO:0016042">
    <property type="term" value="P:lipid catabolic process"/>
    <property type="evidence" value="ECO:0007669"/>
    <property type="project" value="UniProtKB-UniRule"/>
</dbReference>
<dbReference type="InterPro" id="IPR002641">
    <property type="entry name" value="PNPLA_dom"/>
</dbReference>
<feature type="region of interest" description="Disordered" evidence="6">
    <location>
        <begin position="313"/>
        <end position="394"/>
    </location>
</feature>
<feature type="active site" description="Proton acceptor" evidence="4">
    <location>
        <position position="212"/>
    </location>
</feature>
<evidence type="ECO:0000259" key="7">
    <source>
        <dbReference type="PROSITE" id="PS51635"/>
    </source>
</evidence>
<keyword evidence="9" id="KW-1185">Reference proteome</keyword>
<dbReference type="Pfam" id="PF01734">
    <property type="entry name" value="Patatin"/>
    <property type="match status" value="1"/>
</dbReference>
<feature type="short sequence motif" description="GXSXG" evidence="4">
    <location>
        <begin position="94"/>
        <end position="98"/>
    </location>
</feature>
<name>A0AAD3DHA5_9CHLO</name>
<feature type="short sequence motif" description="DGA/G" evidence="4">
    <location>
        <begin position="212"/>
        <end position="214"/>
    </location>
</feature>
<feature type="compositionally biased region" description="Low complexity" evidence="6">
    <location>
        <begin position="359"/>
        <end position="378"/>
    </location>
</feature>
<dbReference type="EMBL" id="BMAR01000002">
    <property type="protein sequence ID" value="GFR41800.1"/>
    <property type="molecule type" value="Genomic_DNA"/>
</dbReference>
<sequence>MQAQTPQQAPRIPRCRSALLRRPCSLSGSSSRRHRAPATVAVSALTTQTGERTAGHTSDACDLVLSSGFLAFAGHAGFLQAVEEAGLPVRGVMGTSAGALVGSLYCAGYTPRQVAKYLSDQTPASLLRPSIAPWRGGALSLEGVIERLRDLLPPRFEDLRREFAVGVVTADGRHLLLDSGPLPEAVAASAAIPFVFQAVDVPGHSRHGPFKDGGVVDRLGLKAWRDRRRSQLQRQATHGSGPLRPPPCLVHVIDRSSPFSGFDDTSATGESHILVVRSPRSSANFFDLGSFDDHMSAARERARPYLVRLRQQQLRGGGGGGGGGGSNGNGHNGNGHNGNGHNGNGHNGNGHNGNGYNGNGHSVSSGNGNGASGVSASGAESQSPAEPMARATIV</sequence>
<keyword evidence="3 4" id="KW-0443">Lipid metabolism</keyword>
<evidence type="ECO:0000256" key="3">
    <source>
        <dbReference type="ARBA" id="ARBA00023098"/>
    </source>
</evidence>
<evidence type="ECO:0000313" key="8">
    <source>
        <dbReference type="EMBL" id="GFR41800.1"/>
    </source>
</evidence>
<protein>
    <recommendedName>
        <fullName evidence="5">Patatin</fullName>
        <ecNumber evidence="5">3.1.1.-</ecNumber>
    </recommendedName>
</protein>
<dbReference type="Gene3D" id="3.40.1090.10">
    <property type="entry name" value="Cytosolic phospholipase A2 catalytic domain"/>
    <property type="match status" value="2"/>
</dbReference>
<dbReference type="GO" id="GO:0016298">
    <property type="term" value="F:lipase activity"/>
    <property type="evidence" value="ECO:0007669"/>
    <property type="project" value="UniProtKB-ARBA"/>
</dbReference>
<dbReference type="EC" id="3.1.1.-" evidence="5"/>
<comment type="caution">
    <text evidence="8">The sequence shown here is derived from an EMBL/GenBank/DDBJ whole genome shotgun (WGS) entry which is preliminary data.</text>
</comment>
<feature type="active site" description="Nucleophile" evidence="4">
    <location>
        <position position="96"/>
    </location>
</feature>
<dbReference type="Proteomes" id="UP001054857">
    <property type="component" value="Unassembled WGS sequence"/>
</dbReference>
<dbReference type="PROSITE" id="PS51635">
    <property type="entry name" value="PNPLA"/>
    <property type="match status" value="1"/>
</dbReference>
<keyword evidence="1 4" id="KW-0378">Hydrolase</keyword>
<feature type="domain" description="PNPLA" evidence="7">
    <location>
        <begin position="63"/>
        <end position="225"/>
    </location>
</feature>
<keyword evidence="2 4" id="KW-0442">Lipid degradation</keyword>
<comment type="domain">
    <text evidence="5">The nitrogen atoms of the two glycine residues in the GGXR motif define the oxyanion hole, and stabilize the oxyanion that forms during the nucleophilic attack by the catalytic serine during substrate cleavage.</text>
</comment>
<comment type="function">
    <text evidence="5">Lipolytic acyl hydrolase (LAH).</text>
</comment>
<accession>A0AAD3DHA5</accession>
<evidence type="ECO:0000256" key="5">
    <source>
        <dbReference type="RuleBase" id="RU361262"/>
    </source>
</evidence>
<feature type="region of interest" description="Disordered" evidence="6">
    <location>
        <begin position="228"/>
        <end position="248"/>
    </location>
</feature>
<dbReference type="AlphaFoldDB" id="A0AAD3DHA5"/>
<dbReference type="InterPro" id="IPR016035">
    <property type="entry name" value="Acyl_Trfase/lysoPLipase"/>
</dbReference>
<dbReference type="GO" id="GO:0052689">
    <property type="term" value="F:carboxylic ester hydrolase activity"/>
    <property type="evidence" value="ECO:0007669"/>
    <property type="project" value="UniProtKB-ARBA"/>
</dbReference>
<evidence type="ECO:0000313" key="9">
    <source>
        <dbReference type="Proteomes" id="UP001054857"/>
    </source>
</evidence>
<gene>
    <name evidence="8" type="ORF">Agub_g2567</name>
</gene>
<comment type="caution">
    <text evidence="4">Lacks conserved residue(s) required for the propagation of feature annotation.</text>
</comment>
<evidence type="ECO:0000256" key="1">
    <source>
        <dbReference type="ARBA" id="ARBA00022801"/>
    </source>
</evidence>
<dbReference type="InterPro" id="IPR050301">
    <property type="entry name" value="NTE"/>
</dbReference>
<comment type="similarity">
    <text evidence="5">Belongs to the patatin family.</text>
</comment>
<dbReference type="PANTHER" id="PTHR14226:SF29">
    <property type="entry name" value="NEUROPATHY TARGET ESTERASE SWS"/>
    <property type="match status" value="1"/>
</dbReference>
<proteinExistence type="inferred from homology"/>
<dbReference type="SUPFAM" id="SSF52151">
    <property type="entry name" value="FabD/lysophospholipase-like"/>
    <property type="match status" value="1"/>
</dbReference>
<feature type="compositionally biased region" description="Gly residues" evidence="6">
    <location>
        <begin position="315"/>
        <end position="358"/>
    </location>
</feature>
<organism evidence="8 9">
    <name type="scientific">Astrephomene gubernaculifera</name>
    <dbReference type="NCBI Taxonomy" id="47775"/>
    <lineage>
        <taxon>Eukaryota</taxon>
        <taxon>Viridiplantae</taxon>
        <taxon>Chlorophyta</taxon>
        <taxon>core chlorophytes</taxon>
        <taxon>Chlorophyceae</taxon>
        <taxon>CS clade</taxon>
        <taxon>Chlamydomonadales</taxon>
        <taxon>Astrephomenaceae</taxon>
        <taxon>Astrephomene</taxon>
    </lineage>
</organism>
<reference evidence="8 9" key="1">
    <citation type="journal article" date="2021" name="Sci. Rep.">
        <title>Genome sequencing of the multicellular alga Astrephomene provides insights into convergent evolution of germ-soma differentiation.</title>
        <authorList>
            <person name="Yamashita S."/>
            <person name="Yamamoto K."/>
            <person name="Matsuzaki R."/>
            <person name="Suzuki S."/>
            <person name="Yamaguchi H."/>
            <person name="Hirooka S."/>
            <person name="Minakuchi Y."/>
            <person name="Miyagishima S."/>
            <person name="Kawachi M."/>
            <person name="Toyoda A."/>
            <person name="Nozaki H."/>
        </authorList>
    </citation>
    <scope>NUCLEOTIDE SEQUENCE [LARGE SCALE GENOMIC DNA]</scope>
    <source>
        <strain evidence="8 9">NIES-4017</strain>
    </source>
</reference>
<evidence type="ECO:0000256" key="2">
    <source>
        <dbReference type="ARBA" id="ARBA00022963"/>
    </source>
</evidence>
<evidence type="ECO:0000256" key="6">
    <source>
        <dbReference type="SAM" id="MobiDB-lite"/>
    </source>
</evidence>
<evidence type="ECO:0000256" key="4">
    <source>
        <dbReference type="PROSITE-ProRule" id="PRU01161"/>
    </source>
</evidence>
<dbReference type="PANTHER" id="PTHR14226">
    <property type="entry name" value="NEUROPATHY TARGET ESTERASE/SWISS CHEESE D.MELANOGASTER"/>
    <property type="match status" value="1"/>
</dbReference>